<dbReference type="EMBL" id="JAAVNE010000073">
    <property type="protein sequence ID" value="NKC34255.1"/>
    <property type="molecule type" value="Genomic_DNA"/>
</dbReference>
<dbReference type="Gene3D" id="3.40.190.150">
    <property type="entry name" value="Bordetella uptake gene, domain 1"/>
    <property type="match status" value="1"/>
</dbReference>
<evidence type="ECO:0000256" key="2">
    <source>
        <dbReference type="SAM" id="SignalP"/>
    </source>
</evidence>
<sequence length="316" mass="33069">MSKWMRRAAVALLTLALPIGAMAQETPGRSVTMIVNFPPGGLTDLVGRGLAAGMAQGLGVPVVVQNRGGAGGSIGAGALAAAPNDGSTIGFVATASLTTLPHMRAVPYRAEALGYVCRTFDVPVYMLVAPNSRFTTAQSLVEAARAQPGQLNFATVGPGSLPHLAALDWAAAAGVSLTHIPYQGEAPAVIDLLAGRVEVYFGTSSVASIHQLRRLGVASAARLPESPTTPTLAELGYPVVWSVLGGVIAPPGMDPTVRQKLERACAQAVDTPEYRALLQRLQVGWAYSDGAEFRRQVLGESLRNRRILESSRLLLE</sequence>
<dbReference type="PANTHER" id="PTHR42928">
    <property type="entry name" value="TRICARBOXYLATE-BINDING PROTEIN"/>
    <property type="match status" value="1"/>
</dbReference>
<feature type="chain" id="PRO_5047268762" evidence="2">
    <location>
        <begin position="24"/>
        <end position="316"/>
    </location>
</feature>
<dbReference type="RefSeq" id="WP_168034968.1">
    <property type="nucleotide sequence ID" value="NZ_JAAVNE010000073.1"/>
</dbReference>
<evidence type="ECO:0000256" key="1">
    <source>
        <dbReference type="ARBA" id="ARBA00006987"/>
    </source>
</evidence>
<feature type="signal peptide" evidence="2">
    <location>
        <begin position="1"/>
        <end position="23"/>
    </location>
</feature>
<gene>
    <name evidence="3" type="ORF">HEQ75_25590</name>
</gene>
<dbReference type="Pfam" id="PF03401">
    <property type="entry name" value="TctC"/>
    <property type="match status" value="1"/>
</dbReference>
<dbReference type="Proteomes" id="UP000787635">
    <property type="component" value="Unassembled WGS sequence"/>
</dbReference>
<proteinExistence type="inferred from homology"/>
<organism evidence="3 4">
    <name type="scientific">Falsiroseomonas selenitidurans</name>
    <dbReference type="NCBI Taxonomy" id="2716335"/>
    <lineage>
        <taxon>Bacteria</taxon>
        <taxon>Pseudomonadati</taxon>
        <taxon>Pseudomonadota</taxon>
        <taxon>Alphaproteobacteria</taxon>
        <taxon>Acetobacterales</taxon>
        <taxon>Roseomonadaceae</taxon>
        <taxon>Falsiroseomonas</taxon>
    </lineage>
</organism>
<evidence type="ECO:0000313" key="4">
    <source>
        <dbReference type="Proteomes" id="UP000787635"/>
    </source>
</evidence>
<comment type="caution">
    <text evidence="3">The sequence shown here is derived from an EMBL/GenBank/DDBJ whole genome shotgun (WGS) entry which is preliminary data.</text>
</comment>
<reference evidence="3 4" key="1">
    <citation type="submission" date="2020-03" db="EMBL/GenBank/DDBJ databases">
        <title>Roseomonas selenitidurans sp. nov. isolated from urban soil.</title>
        <authorList>
            <person name="Liu H."/>
        </authorList>
    </citation>
    <scope>NUCLEOTIDE SEQUENCE [LARGE SCALE GENOMIC DNA]</scope>
    <source>
        <strain evidence="3 4">BU-1</strain>
    </source>
</reference>
<keyword evidence="4" id="KW-1185">Reference proteome</keyword>
<dbReference type="Gene3D" id="3.40.190.10">
    <property type="entry name" value="Periplasmic binding protein-like II"/>
    <property type="match status" value="1"/>
</dbReference>
<dbReference type="PANTHER" id="PTHR42928:SF5">
    <property type="entry name" value="BLR1237 PROTEIN"/>
    <property type="match status" value="1"/>
</dbReference>
<evidence type="ECO:0000313" key="3">
    <source>
        <dbReference type="EMBL" id="NKC34255.1"/>
    </source>
</evidence>
<name>A0ABX1EHC5_9PROT</name>
<dbReference type="InterPro" id="IPR042100">
    <property type="entry name" value="Bug_dom1"/>
</dbReference>
<comment type="similarity">
    <text evidence="1">Belongs to the UPF0065 (bug) family.</text>
</comment>
<keyword evidence="2" id="KW-0732">Signal</keyword>
<accession>A0ABX1EHC5</accession>
<dbReference type="CDD" id="cd07012">
    <property type="entry name" value="PBP2_Bug_TTT"/>
    <property type="match status" value="1"/>
</dbReference>
<dbReference type="InterPro" id="IPR005064">
    <property type="entry name" value="BUG"/>
</dbReference>
<dbReference type="PIRSF" id="PIRSF017082">
    <property type="entry name" value="YflP"/>
    <property type="match status" value="1"/>
</dbReference>
<dbReference type="SUPFAM" id="SSF53850">
    <property type="entry name" value="Periplasmic binding protein-like II"/>
    <property type="match status" value="1"/>
</dbReference>
<protein>
    <submittedName>
        <fullName evidence="3">Tripartite tricarboxylate transporter substrate binding protein</fullName>
    </submittedName>
</protein>